<feature type="transmembrane region" description="Helical" evidence="2">
    <location>
        <begin position="211"/>
        <end position="230"/>
    </location>
</feature>
<keyword evidence="5" id="KW-1185">Reference proteome</keyword>
<reference evidence="4 5" key="1">
    <citation type="submission" date="2012-08" db="EMBL/GenBank/DDBJ databases">
        <title>Genome sequencing of Lactobacillus florum 8D.</title>
        <authorList>
            <person name="Kim E.B."/>
            <person name="Marco M.L."/>
        </authorList>
    </citation>
    <scope>NUCLEOTIDE SEQUENCE [LARGE SCALE GENOMIC DNA]</scope>
    <source>
        <strain evidence="4 5">8D</strain>
    </source>
</reference>
<feature type="region of interest" description="Disordered" evidence="1">
    <location>
        <begin position="37"/>
        <end position="83"/>
    </location>
</feature>
<feature type="transmembrane region" description="Helical" evidence="2">
    <location>
        <begin position="349"/>
        <end position="367"/>
    </location>
</feature>
<feature type="compositionally biased region" description="Polar residues" evidence="1">
    <location>
        <begin position="55"/>
        <end position="82"/>
    </location>
</feature>
<evidence type="ECO:0000259" key="3">
    <source>
        <dbReference type="Pfam" id="PF24463"/>
    </source>
</evidence>
<accession>W9EJ01</accession>
<dbReference type="GO" id="GO:0008233">
    <property type="term" value="F:peptidase activity"/>
    <property type="evidence" value="ECO:0007669"/>
    <property type="project" value="InterPro"/>
</dbReference>
<feature type="compositionally biased region" description="Low complexity" evidence="1">
    <location>
        <begin position="37"/>
        <end position="54"/>
    </location>
</feature>
<keyword evidence="2" id="KW-0812">Transmembrane</keyword>
<dbReference type="Pfam" id="PF13367">
    <property type="entry name" value="PrsW-protease"/>
    <property type="match status" value="1"/>
</dbReference>
<keyword evidence="2" id="KW-1133">Transmembrane helix</keyword>
<dbReference type="PANTHER" id="PTHR36844">
    <property type="entry name" value="PROTEASE PRSW"/>
    <property type="match status" value="1"/>
</dbReference>
<organism evidence="4 5">
    <name type="scientific">Fructilactobacillus florum 8D</name>
    <dbReference type="NCBI Taxonomy" id="1221538"/>
    <lineage>
        <taxon>Bacteria</taxon>
        <taxon>Bacillati</taxon>
        <taxon>Bacillota</taxon>
        <taxon>Bacilli</taxon>
        <taxon>Lactobacillales</taxon>
        <taxon>Lactobacillaceae</taxon>
        <taxon>Fructilactobacillus</taxon>
    </lineage>
</organism>
<dbReference type="OrthoDB" id="153483at2"/>
<feature type="transmembrane region" description="Helical" evidence="2">
    <location>
        <begin position="276"/>
        <end position="296"/>
    </location>
</feature>
<feature type="transmembrane region" description="Helical" evidence="2">
    <location>
        <begin position="180"/>
        <end position="199"/>
    </location>
</feature>
<evidence type="ECO:0000256" key="1">
    <source>
        <dbReference type="SAM" id="MobiDB-lite"/>
    </source>
</evidence>
<evidence type="ECO:0000313" key="5">
    <source>
        <dbReference type="Proteomes" id="UP000019474"/>
    </source>
</evidence>
<comment type="caution">
    <text evidence="4">The sequence shown here is derived from an EMBL/GenBank/DDBJ whole genome shotgun (WGS) entry which is preliminary data.</text>
</comment>
<evidence type="ECO:0000256" key="2">
    <source>
        <dbReference type="SAM" id="Phobius"/>
    </source>
</evidence>
<dbReference type="AlphaFoldDB" id="W9EJ01"/>
<proteinExistence type="predicted"/>
<dbReference type="Proteomes" id="UP000019474">
    <property type="component" value="Unassembled WGS sequence"/>
</dbReference>
<keyword evidence="2" id="KW-0472">Membrane</keyword>
<sequence>MEKNEFQYCQQCGTKNEQMAQFCINCGSALQTQSESATTNKTTMTNEPTATTASQPATVTSQQVTTEAQENVDPVSSVTPQHHSGMIDEATHELNNWAGGDGSVHLKLSTFLSEVFRNHTQEEAEEIFIVGTRETTPPLADVVDDKIQPWLFSRVLVLIVFSGFLLQFLALLNANFGTVYSMDAIMAISVPVAALMLFFEMNIYKNISMYQVVQIFSIGGILSIIAAVIIDLLIGNSGSIDFVGAMLTGFAEELGKVIVAAYFVKKLNANNIFNGMLIGAAVGSGFAAFENITYMFGSHGQFAPISYALFRSITSISTHGEWCAIATAGLVVAKGYGSLEFSTFFDRRFLRFFFMVVILHMLWDWNLLNGLGLVRYVILAVCTWVLVFVFINAGLQQVKQRQIEQRREMQTSA</sequence>
<dbReference type="RefSeq" id="WP_051393772.1">
    <property type="nucleotide sequence ID" value="NZ_ALXG01000010.1"/>
</dbReference>
<gene>
    <name evidence="4" type="ORF">B808_100</name>
</gene>
<dbReference type="EMBL" id="ALXG01000010">
    <property type="protein sequence ID" value="ETO40945.1"/>
    <property type="molecule type" value="Genomic_DNA"/>
</dbReference>
<evidence type="ECO:0000313" key="4">
    <source>
        <dbReference type="EMBL" id="ETO40945.1"/>
    </source>
</evidence>
<feature type="domain" description="DUF7577" evidence="3">
    <location>
        <begin position="8"/>
        <end position="31"/>
    </location>
</feature>
<dbReference type="PATRIC" id="fig|1221538.3.peg.100"/>
<dbReference type="InterPro" id="IPR055999">
    <property type="entry name" value="DUF7577"/>
</dbReference>
<dbReference type="Pfam" id="PF24463">
    <property type="entry name" value="DUF7577"/>
    <property type="match status" value="1"/>
</dbReference>
<protein>
    <recommendedName>
        <fullName evidence="3">DUF7577 domain-containing protein</fullName>
    </recommendedName>
</protein>
<feature type="transmembrane region" description="Helical" evidence="2">
    <location>
        <begin position="155"/>
        <end position="174"/>
    </location>
</feature>
<dbReference type="InterPro" id="IPR026898">
    <property type="entry name" value="PrsW"/>
</dbReference>
<feature type="transmembrane region" description="Helical" evidence="2">
    <location>
        <begin position="373"/>
        <end position="395"/>
    </location>
</feature>
<name>W9EJ01_9LACO</name>
<dbReference type="PANTHER" id="PTHR36844:SF1">
    <property type="entry name" value="PROTEASE PRSW"/>
    <property type="match status" value="1"/>
</dbReference>